<proteinExistence type="predicted"/>
<dbReference type="Proteomes" id="UP000032049">
    <property type="component" value="Unassembled WGS sequence"/>
</dbReference>
<dbReference type="OrthoDB" id="1027344at2"/>
<protein>
    <submittedName>
        <fullName evidence="2">Membrane protein</fullName>
    </submittedName>
</protein>
<accession>A0A0D0EZN1</accession>
<evidence type="ECO:0000313" key="3">
    <source>
        <dbReference type="Proteomes" id="UP000032049"/>
    </source>
</evidence>
<dbReference type="AlphaFoldDB" id="A0A0D0EZN1"/>
<feature type="transmembrane region" description="Helical" evidence="1">
    <location>
        <begin position="43"/>
        <end position="64"/>
    </location>
</feature>
<dbReference type="EMBL" id="JXRA01000134">
    <property type="protein sequence ID" value="KIO74813.1"/>
    <property type="molecule type" value="Genomic_DNA"/>
</dbReference>
<comment type="caution">
    <text evidence="2">The sequence shown here is derived from an EMBL/GenBank/DDBJ whole genome shotgun (WGS) entry which is preliminary data.</text>
</comment>
<dbReference type="STRING" id="1503925.TH53_24295"/>
<reference evidence="2 3" key="1">
    <citation type="submission" date="2015-01" db="EMBL/GenBank/DDBJ databases">
        <title>Draft genome sequence of Pedobacter sp. NL19 isolated from sludge of an effluent treatment pond in an abandoned uranium mine.</title>
        <authorList>
            <person name="Santos T."/>
            <person name="Caetano T."/>
            <person name="Covas C."/>
            <person name="Cruz A."/>
            <person name="Mendo S."/>
        </authorList>
    </citation>
    <scope>NUCLEOTIDE SEQUENCE [LARGE SCALE GENOMIC DNA]</scope>
    <source>
        <strain evidence="2 3">NL19</strain>
    </source>
</reference>
<keyword evidence="1" id="KW-1133">Transmembrane helix</keyword>
<keyword evidence="3" id="KW-1185">Reference proteome</keyword>
<keyword evidence="1" id="KW-0472">Membrane</keyword>
<name>A0A0D0EZN1_9SPHI</name>
<evidence type="ECO:0000313" key="2">
    <source>
        <dbReference type="EMBL" id="KIO74813.1"/>
    </source>
</evidence>
<organism evidence="2 3">
    <name type="scientific">Pedobacter lusitanus</name>
    <dbReference type="NCBI Taxonomy" id="1503925"/>
    <lineage>
        <taxon>Bacteria</taxon>
        <taxon>Pseudomonadati</taxon>
        <taxon>Bacteroidota</taxon>
        <taxon>Sphingobacteriia</taxon>
        <taxon>Sphingobacteriales</taxon>
        <taxon>Sphingobacteriaceae</taxon>
        <taxon>Pedobacter</taxon>
    </lineage>
</organism>
<keyword evidence="1" id="KW-0812">Transmembrane</keyword>
<dbReference type="RefSeq" id="WP_041886641.1">
    <property type="nucleotide sequence ID" value="NZ_CP157278.1"/>
</dbReference>
<gene>
    <name evidence="2" type="ORF">TH53_24295</name>
</gene>
<evidence type="ECO:0000256" key="1">
    <source>
        <dbReference type="SAM" id="Phobius"/>
    </source>
</evidence>
<sequence length="108" mass="13478">MRYWPVTWRRLPANAMAVFPFMFFKDPGQKNDTLLINHEKIHFYQQLELLIIPFYILYVLNYLVNLIRFRNHSKAYFNISFEKEAYANDQNMKYLKNRKLYSWFKYLY</sequence>